<accession>A0ABW0XAW2</accession>
<sequence length="268" mass="28144">MPVDSVLPAGGVTRCSIVAAGADGLTGGASGVLRDGFVPRPRDGDADDGRDGAEGASRSERSGLSDRSDGGAGEGFVRLQQPPTVQDRTVPVLQAAQEELRTVVNRRPAPSRRLRRMHPQPAVAAVRPVVPTPRTGEEPDASAARAATTEAPLGVLIGGTPQPPDASGRPGWPGHPEERPTVRATAEIVRLGRGTCMVVLPAWRPAIAVSVPTERLLNATGLAYEQLADARLSVVINPGALHDRELDLRDWQAAPPGRVGRRDGRRSL</sequence>
<keyword evidence="3" id="KW-1185">Reference proteome</keyword>
<evidence type="ECO:0000256" key="1">
    <source>
        <dbReference type="SAM" id="MobiDB-lite"/>
    </source>
</evidence>
<dbReference type="RefSeq" id="WP_380229317.1">
    <property type="nucleotide sequence ID" value="NZ_JBHSOF010000063.1"/>
</dbReference>
<reference evidence="3" key="1">
    <citation type="journal article" date="2019" name="Int. J. Syst. Evol. Microbiol.">
        <title>The Global Catalogue of Microorganisms (GCM) 10K type strain sequencing project: providing services to taxonomists for standard genome sequencing and annotation.</title>
        <authorList>
            <consortium name="The Broad Institute Genomics Platform"/>
            <consortium name="The Broad Institute Genome Sequencing Center for Infectious Disease"/>
            <person name="Wu L."/>
            <person name="Ma J."/>
        </authorList>
    </citation>
    <scope>NUCLEOTIDE SEQUENCE [LARGE SCALE GENOMIC DNA]</scope>
    <source>
        <strain evidence="3">CGMCC 4.1437</strain>
    </source>
</reference>
<dbReference type="EMBL" id="JBHSOF010000063">
    <property type="protein sequence ID" value="MFC5667647.1"/>
    <property type="molecule type" value="Genomic_DNA"/>
</dbReference>
<gene>
    <name evidence="2" type="ORF">ACFP3U_32355</name>
</gene>
<comment type="caution">
    <text evidence="2">The sequence shown here is derived from an EMBL/GenBank/DDBJ whole genome shotgun (WGS) entry which is preliminary data.</text>
</comment>
<evidence type="ECO:0000313" key="2">
    <source>
        <dbReference type="EMBL" id="MFC5667647.1"/>
    </source>
</evidence>
<proteinExistence type="predicted"/>
<evidence type="ECO:0000313" key="3">
    <source>
        <dbReference type="Proteomes" id="UP001595975"/>
    </source>
</evidence>
<organism evidence="2 3">
    <name type="scientific">Kitasatospora misakiensis</name>
    <dbReference type="NCBI Taxonomy" id="67330"/>
    <lineage>
        <taxon>Bacteria</taxon>
        <taxon>Bacillati</taxon>
        <taxon>Actinomycetota</taxon>
        <taxon>Actinomycetes</taxon>
        <taxon>Kitasatosporales</taxon>
        <taxon>Streptomycetaceae</taxon>
        <taxon>Kitasatospora</taxon>
    </lineage>
</organism>
<protein>
    <submittedName>
        <fullName evidence="2">Uncharacterized protein</fullName>
    </submittedName>
</protein>
<feature type="compositionally biased region" description="Basic and acidic residues" evidence="1">
    <location>
        <begin position="40"/>
        <end position="69"/>
    </location>
</feature>
<name>A0ABW0XAW2_9ACTN</name>
<feature type="region of interest" description="Disordered" evidence="1">
    <location>
        <begin position="154"/>
        <end position="180"/>
    </location>
</feature>
<dbReference type="Proteomes" id="UP001595975">
    <property type="component" value="Unassembled WGS sequence"/>
</dbReference>
<feature type="region of interest" description="Disordered" evidence="1">
    <location>
        <begin position="22"/>
        <end position="88"/>
    </location>
</feature>